<dbReference type="InterPro" id="IPR055431">
    <property type="entry name" value="RsgI_M"/>
</dbReference>
<comment type="caution">
    <text evidence="4">The sequence shown here is derived from an EMBL/GenBank/DDBJ whole genome shotgun (WGS) entry which is preliminary data.</text>
</comment>
<feature type="transmembrane region" description="Helical" evidence="1">
    <location>
        <begin position="37"/>
        <end position="58"/>
    </location>
</feature>
<name>A0AAE3FEY8_9BACT</name>
<feature type="domain" description="PepSY" evidence="2">
    <location>
        <begin position="438"/>
        <end position="499"/>
    </location>
</feature>
<dbReference type="InterPro" id="IPR025711">
    <property type="entry name" value="PepSY"/>
</dbReference>
<evidence type="ECO:0000256" key="1">
    <source>
        <dbReference type="SAM" id="Phobius"/>
    </source>
</evidence>
<dbReference type="Proteomes" id="UP001139365">
    <property type="component" value="Unassembled WGS sequence"/>
</dbReference>
<sequence length="572" mass="64242">MKRERLLNAIGQIDDRLVSEADPQAQVHRKSFRHKRIAAMAACLVLMLGIGVITPISLGNREAGKVTMEINPGVEYTITRNGNVSSVRFLNDDAREVLGEAQLKGERLKNAISLTLAAYRIGGYMERNDTVLISFDRQLSENGRLREAVAEDVRLVLEKETSVHTLVYVSGADNADTAELAEKYGISQGRAKLVGDALKSSGLSAEALAKLPLDELVGLQKEIDSVVIDTRYIGILKAKAIALNDAGCTSRVTFTEARLIDEGVRYPFYRLVFSDGNTQWTYSINAINGDILAKNETALFISLEEARAVALNDAGISESSSEVKVVFTREELSRNQGRPCWELEFYTAQYQYSYKIDAKTGEVIYSEYHIDIRKAKEIAISDAGCTEKVVFTEEKLVSGGIKTPYYLFVFNDGRTQWRYRIDAVLGMILEKNEESLFVPLEKAKEIALADAAVDVSERVVFTKEELSRNQGRPCWVLEFHTEKYQYSYKIDAKTGEVIYSRRYIYMEVARETAVKDSGCSETGRIVFTSEELVDGGIKTPYYLFVFNDGRTQWTYRIDATDRSIIAKTQERL</sequence>
<proteinExistence type="predicted"/>
<keyword evidence="1" id="KW-0812">Transmembrane</keyword>
<keyword evidence="1" id="KW-0472">Membrane</keyword>
<protein>
    <submittedName>
        <fullName evidence="4">PepSY domain-containing protein</fullName>
    </submittedName>
</protein>
<feature type="domain" description="Anti-sigma factor RsgI-like middle" evidence="3">
    <location>
        <begin position="66"/>
        <end position="193"/>
    </location>
</feature>
<evidence type="ECO:0000259" key="2">
    <source>
        <dbReference type="Pfam" id="PF03413"/>
    </source>
</evidence>
<dbReference type="EMBL" id="JALEMU010000039">
    <property type="protein sequence ID" value="MCI5755111.1"/>
    <property type="molecule type" value="Genomic_DNA"/>
</dbReference>
<evidence type="ECO:0000313" key="5">
    <source>
        <dbReference type="Proteomes" id="UP001139365"/>
    </source>
</evidence>
<dbReference type="AlphaFoldDB" id="A0AAE3FEY8"/>
<dbReference type="Pfam" id="PF03413">
    <property type="entry name" value="PepSY"/>
    <property type="match status" value="2"/>
</dbReference>
<evidence type="ECO:0000259" key="3">
    <source>
        <dbReference type="Pfam" id="PF23750"/>
    </source>
</evidence>
<feature type="domain" description="PepSY" evidence="2">
    <location>
        <begin position="301"/>
        <end position="366"/>
    </location>
</feature>
<keyword evidence="1" id="KW-1133">Transmembrane helix</keyword>
<gene>
    <name evidence="4" type="ORF">MR241_02315</name>
</gene>
<evidence type="ECO:0000313" key="4">
    <source>
        <dbReference type="EMBL" id="MCI5755111.1"/>
    </source>
</evidence>
<organism evidence="4 5">
    <name type="scientific">Candidatus Colimorpha enterica</name>
    <dbReference type="NCBI Taxonomy" id="3083063"/>
    <lineage>
        <taxon>Bacteria</taxon>
        <taxon>Pseudomonadati</taxon>
        <taxon>Bacteroidota</taxon>
        <taxon>Bacteroidia</taxon>
        <taxon>Bacteroidales</taxon>
        <taxon>Candidatus Colimorpha</taxon>
    </lineage>
</organism>
<dbReference type="Gene3D" id="3.10.450.40">
    <property type="match status" value="3"/>
</dbReference>
<dbReference type="Pfam" id="PF23750">
    <property type="entry name" value="RsgI_M"/>
    <property type="match status" value="1"/>
</dbReference>
<reference evidence="4 5" key="1">
    <citation type="submission" date="2022-03" db="EMBL/GenBank/DDBJ databases">
        <title>Metagenome-assembled genomes from swine fecal metagenomes.</title>
        <authorList>
            <person name="Holman D.B."/>
            <person name="Kommadath A."/>
        </authorList>
    </citation>
    <scope>NUCLEOTIDE SEQUENCE [LARGE SCALE GENOMIC DNA]</scope>
    <source>
        <strain evidence="4">SUG147</strain>
    </source>
</reference>
<accession>A0AAE3FEY8</accession>